<accession>A0A0L1I9Y9</accession>
<reference evidence="2" key="2">
    <citation type="submission" date="2015-07" db="EMBL/GenBank/DDBJ databases">
        <title>The genome sequence of Plasmodium falciparum IGH-CR14.</title>
        <authorList>
            <consortium name="The Broad Institute Genome Sequencing Platform"/>
            <person name="Volkman S.K."/>
            <person name="Neafsey D.E."/>
            <person name="Dash A.P."/>
            <person name="Chitnis C.E."/>
            <person name="Hartl D.L."/>
            <person name="Young S.K."/>
            <person name="Kodira C.D."/>
            <person name="Zeng Q."/>
            <person name="Koehrsen M."/>
            <person name="Godfrey P."/>
            <person name="Alvarado L."/>
            <person name="Berlin A."/>
            <person name="Borenstein D."/>
            <person name="Chen Z."/>
            <person name="Engels R."/>
            <person name="Freedman E."/>
            <person name="Gellesch M."/>
            <person name="Goldberg J."/>
            <person name="Griggs A."/>
            <person name="Gujja S."/>
            <person name="Heiman D."/>
            <person name="Hepburn T."/>
            <person name="Howarth C."/>
            <person name="Jen D."/>
            <person name="Larson L."/>
            <person name="Lewis B."/>
            <person name="Mehta T."/>
            <person name="Park D."/>
            <person name="Pearson M."/>
            <person name="Roberts A."/>
            <person name="Saif S."/>
            <person name="Shea T."/>
            <person name="Shenoy N."/>
            <person name="Sisk P."/>
            <person name="Stolte C."/>
            <person name="Sykes S."/>
            <person name="Walk T."/>
            <person name="White J."/>
            <person name="Yandava C."/>
            <person name="Wirth D.F."/>
            <person name="Nusbaum C."/>
            <person name="Birren B."/>
        </authorList>
    </citation>
    <scope>NUCLEOTIDE SEQUENCE [LARGE SCALE GENOMIC DNA]</scope>
    <source>
        <strain evidence="2">IGH-CR14</strain>
    </source>
</reference>
<dbReference type="EMBL" id="GG665105">
    <property type="protein sequence ID" value="KNG75953.1"/>
    <property type="molecule type" value="Genomic_DNA"/>
</dbReference>
<gene>
    <name evidence="1" type="ORF">PFMG_02146</name>
</gene>
<dbReference type="Proteomes" id="UP000054562">
    <property type="component" value="Unassembled WGS sequence"/>
</dbReference>
<sequence>MFKDFHNVIITFTPIKICSGHTRSHQNSEVKHCKAWLVLRWETAREHQLYKSKLLLLIKKIGSLTHFIRTGHTRSHQNSEVKHCKAWLVLRWETAREHQEILFYFNMEFYVHYTFDSFILQWPHQIPSEL</sequence>
<evidence type="ECO:0000313" key="1">
    <source>
        <dbReference type="EMBL" id="KNG75953.1"/>
    </source>
</evidence>
<evidence type="ECO:0000313" key="2">
    <source>
        <dbReference type="Proteomes" id="UP000054562"/>
    </source>
</evidence>
<organism evidence="1 2">
    <name type="scientific">Plasmodium falciparum IGH-CR14</name>
    <dbReference type="NCBI Taxonomy" id="580059"/>
    <lineage>
        <taxon>Eukaryota</taxon>
        <taxon>Sar</taxon>
        <taxon>Alveolata</taxon>
        <taxon>Apicomplexa</taxon>
        <taxon>Aconoidasida</taxon>
        <taxon>Haemosporida</taxon>
        <taxon>Plasmodiidae</taxon>
        <taxon>Plasmodium</taxon>
        <taxon>Plasmodium (Laverania)</taxon>
    </lineage>
</organism>
<protein>
    <submittedName>
        <fullName evidence="1">Uncharacterized protein</fullName>
    </submittedName>
</protein>
<dbReference type="AlphaFoldDB" id="A0A0L1I9Y9"/>
<proteinExistence type="predicted"/>
<name>A0A0L1I9Y9_PLAFA</name>
<reference evidence="2" key="1">
    <citation type="submission" date="2015-07" db="EMBL/GenBank/DDBJ databases">
        <title>Annotation of Plasmodium falciparum IGH-CR14.</title>
        <authorList>
            <consortium name="The Broad Institute Genome Sequencing Platform"/>
            <person name="Volkman S.K."/>
            <person name="Neafsey D.E."/>
            <person name="Dash A.P."/>
            <person name="Chitnis C.E."/>
            <person name="Hartl D.L."/>
            <person name="Young S.K."/>
            <person name="Zeng Q."/>
            <person name="Koehrsen M."/>
            <person name="Alvarado L."/>
            <person name="Berlin A."/>
            <person name="Borenstein D."/>
            <person name="Chapman S.B."/>
            <person name="Chen Z."/>
            <person name="Engels R."/>
            <person name="Freedman E."/>
            <person name="Gellesch M."/>
            <person name="Goldberg J."/>
            <person name="Griggs A."/>
            <person name="Gujja S."/>
            <person name="Heilman E.R."/>
            <person name="Heiman D.I."/>
            <person name="Howarth C."/>
            <person name="Jen D."/>
            <person name="Larson L."/>
            <person name="Mehta T."/>
            <person name="Neiman D."/>
            <person name="Park D."/>
            <person name="Pearson M."/>
            <person name="Roberts A."/>
            <person name="Saif S."/>
            <person name="Shea T."/>
            <person name="Shenoy N."/>
            <person name="Sisk P."/>
            <person name="Stolte C."/>
            <person name="Sykes S."/>
            <person name="Walk T."/>
            <person name="White J."/>
            <person name="Yandava C."/>
            <person name="Haas B."/>
            <person name="Henn M.R."/>
            <person name="Nusbaum C."/>
            <person name="Birren B."/>
        </authorList>
    </citation>
    <scope>NUCLEOTIDE SEQUENCE [LARGE SCALE GENOMIC DNA]</scope>
    <source>
        <strain evidence="2">IGH-CR14</strain>
    </source>
</reference>